<feature type="transmembrane region" description="Helical" evidence="2">
    <location>
        <begin position="104"/>
        <end position="137"/>
    </location>
</feature>
<evidence type="ECO:0000256" key="1">
    <source>
        <dbReference type="SAM" id="MobiDB-lite"/>
    </source>
</evidence>
<proteinExistence type="predicted"/>
<gene>
    <name evidence="4" type="ORF">FY030_05155</name>
</gene>
<dbReference type="Pfam" id="PF07331">
    <property type="entry name" value="TctB"/>
    <property type="match status" value="1"/>
</dbReference>
<accession>A0A5J6V593</accession>
<sequence>MSNDITPGAGRVEGTAEAHGPPAERDLSAVIIPAVLVAIGGLLIYGTATMTEAGDGGLFGAKTFPRIVAGLCFVVALAMVADIVRPRRLLVVEDEPREASNWPALLTVFGGLLFFILTLEWLGWLIAATILFAAVAIGLGNRRYLSCLLGGLVLASVIQITFSGILEISLPSGLLGRF</sequence>
<dbReference type="InterPro" id="IPR009936">
    <property type="entry name" value="DUF1468"/>
</dbReference>
<keyword evidence="2" id="KW-0472">Membrane</keyword>
<protein>
    <submittedName>
        <fullName evidence="4">Tripartite tricarboxylate transporter TctB family protein</fullName>
    </submittedName>
</protein>
<dbReference type="EMBL" id="CP044427">
    <property type="protein sequence ID" value="QFG68183.1"/>
    <property type="molecule type" value="Genomic_DNA"/>
</dbReference>
<feature type="domain" description="DUF1468" evidence="3">
    <location>
        <begin position="31"/>
        <end position="171"/>
    </location>
</feature>
<feature type="transmembrane region" description="Helical" evidence="2">
    <location>
        <begin position="27"/>
        <end position="46"/>
    </location>
</feature>
<feature type="transmembrane region" description="Helical" evidence="2">
    <location>
        <begin position="67"/>
        <end position="84"/>
    </location>
</feature>
<feature type="transmembrane region" description="Helical" evidence="2">
    <location>
        <begin position="144"/>
        <end position="166"/>
    </location>
</feature>
<reference evidence="4 5" key="1">
    <citation type="submission" date="2019-09" db="EMBL/GenBank/DDBJ databases">
        <title>Serinicoccus pratensis sp. nov., isolated from meadow soil.</title>
        <authorList>
            <person name="Zhang W."/>
        </authorList>
    </citation>
    <scope>NUCLEOTIDE SEQUENCE [LARGE SCALE GENOMIC DNA]</scope>
    <source>
        <strain evidence="4 5">W204</strain>
    </source>
</reference>
<dbReference type="Proteomes" id="UP000326546">
    <property type="component" value="Chromosome"/>
</dbReference>
<dbReference type="OrthoDB" id="5119225at2"/>
<evidence type="ECO:0000259" key="3">
    <source>
        <dbReference type="Pfam" id="PF07331"/>
    </source>
</evidence>
<evidence type="ECO:0000313" key="5">
    <source>
        <dbReference type="Proteomes" id="UP000326546"/>
    </source>
</evidence>
<dbReference type="AlphaFoldDB" id="A0A5J6V593"/>
<keyword evidence="2" id="KW-0812">Transmembrane</keyword>
<keyword evidence="2" id="KW-1133">Transmembrane helix</keyword>
<evidence type="ECO:0000313" key="4">
    <source>
        <dbReference type="EMBL" id="QFG68183.1"/>
    </source>
</evidence>
<dbReference type="KEGG" id="serw:FY030_05155"/>
<name>A0A5J6V593_9MICO</name>
<dbReference type="RefSeq" id="WP_158060572.1">
    <property type="nucleotide sequence ID" value="NZ_CP044427.1"/>
</dbReference>
<feature type="region of interest" description="Disordered" evidence="1">
    <location>
        <begin position="1"/>
        <end position="21"/>
    </location>
</feature>
<keyword evidence="5" id="KW-1185">Reference proteome</keyword>
<organism evidence="4 5">
    <name type="scientific">Ornithinimicrobium pratense</name>
    <dbReference type="NCBI Taxonomy" id="2593973"/>
    <lineage>
        <taxon>Bacteria</taxon>
        <taxon>Bacillati</taxon>
        <taxon>Actinomycetota</taxon>
        <taxon>Actinomycetes</taxon>
        <taxon>Micrococcales</taxon>
        <taxon>Ornithinimicrobiaceae</taxon>
        <taxon>Ornithinimicrobium</taxon>
    </lineage>
</organism>
<evidence type="ECO:0000256" key="2">
    <source>
        <dbReference type="SAM" id="Phobius"/>
    </source>
</evidence>